<reference evidence="2" key="1">
    <citation type="journal article" date="2015" name="Nature">
        <title>Complex archaea that bridge the gap between prokaryotes and eukaryotes.</title>
        <authorList>
            <person name="Spang A."/>
            <person name="Saw J.H."/>
            <person name="Jorgensen S.L."/>
            <person name="Zaremba-Niedzwiedzka K."/>
            <person name="Martijn J."/>
            <person name="Lind A.E."/>
            <person name="van Eijk R."/>
            <person name="Schleper C."/>
            <person name="Guy L."/>
            <person name="Ettema T.J."/>
        </authorList>
    </citation>
    <scope>NUCLEOTIDE SEQUENCE</scope>
</reference>
<feature type="region of interest" description="Disordered" evidence="1">
    <location>
        <begin position="1"/>
        <end position="20"/>
    </location>
</feature>
<dbReference type="AlphaFoldDB" id="A0A0F9KJL0"/>
<dbReference type="EMBL" id="LAZR01007885">
    <property type="protein sequence ID" value="KKM82294.1"/>
    <property type="molecule type" value="Genomic_DNA"/>
</dbReference>
<proteinExistence type="predicted"/>
<organism evidence="2">
    <name type="scientific">marine sediment metagenome</name>
    <dbReference type="NCBI Taxonomy" id="412755"/>
    <lineage>
        <taxon>unclassified sequences</taxon>
        <taxon>metagenomes</taxon>
        <taxon>ecological metagenomes</taxon>
    </lineage>
</organism>
<evidence type="ECO:0000313" key="2">
    <source>
        <dbReference type="EMBL" id="KKM82294.1"/>
    </source>
</evidence>
<evidence type="ECO:0000256" key="1">
    <source>
        <dbReference type="SAM" id="MobiDB-lite"/>
    </source>
</evidence>
<accession>A0A0F9KJL0</accession>
<gene>
    <name evidence="2" type="ORF">LCGC14_1321000</name>
</gene>
<sequence>MSRNLPPGCSGPPEPPPSPVEMFDLAIAKGEVKIEDEDTVLLERLLDLEAESALIGKFATFFMERGAHEVTSGNGQWWDCHMEAKLVEAGVSQDLITEIAIGIGARNE</sequence>
<protein>
    <submittedName>
        <fullName evidence="2">Uncharacterized protein</fullName>
    </submittedName>
</protein>
<name>A0A0F9KJL0_9ZZZZ</name>
<feature type="compositionally biased region" description="Pro residues" evidence="1">
    <location>
        <begin position="9"/>
        <end position="19"/>
    </location>
</feature>
<comment type="caution">
    <text evidence="2">The sequence shown here is derived from an EMBL/GenBank/DDBJ whole genome shotgun (WGS) entry which is preliminary data.</text>
</comment>